<dbReference type="InterPro" id="IPR037185">
    <property type="entry name" value="EmrE-like"/>
</dbReference>
<name>A0A086K6X3_TOXGO</name>
<feature type="transmembrane region" description="Helical" evidence="2">
    <location>
        <begin position="594"/>
        <end position="612"/>
    </location>
</feature>
<feature type="region of interest" description="Disordered" evidence="1">
    <location>
        <begin position="333"/>
        <end position="353"/>
    </location>
</feature>
<comment type="caution">
    <text evidence="3">The sequence shown here is derived from an EMBL/GenBank/DDBJ whole genome shotgun (WGS) entry which is preliminary data.</text>
</comment>
<evidence type="ECO:0000256" key="2">
    <source>
        <dbReference type="SAM" id="Phobius"/>
    </source>
</evidence>
<keyword evidence="2" id="KW-1133">Transmembrane helix</keyword>
<feature type="region of interest" description="Disordered" evidence="1">
    <location>
        <begin position="220"/>
        <end position="242"/>
    </location>
</feature>
<evidence type="ECO:0000313" key="3">
    <source>
        <dbReference type="EMBL" id="KFG40141.1"/>
    </source>
</evidence>
<feature type="region of interest" description="Disordered" evidence="1">
    <location>
        <begin position="1"/>
        <end position="59"/>
    </location>
</feature>
<feature type="transmembrane region" description="Helical" evidence="2">
    <location>
        <begin position="561"/>
        <end position="582"/>
    </location>
</feature>
<gene>
    <name evidence="3" type="ORF">TGDOM2_286500</name>
</gene>
<feature type="transmembrane region" description="Helical" evidence="2">
    <location>
        <begin position="619"/>
        <end position="637"/>
    </location>
</feature>
<evidence type="ECO:0000256" key="1">
    <source>
        <dbReference type="SAM" id="MobiDB-lite"/>
    </source>
</evidence>
<feature type="transmembrane region" description="Helical" evidence="2">
    <location>
        <begin position="775"/>
        <end position="793"/>
    </location>
</feature>
<keyword evidence="2" id="KW-0472">Membrane</keyword>
<feature type="compositionally biased region" description="Pro residues" evidence="1">
    <location>
        <begin position="26"/>
        <end position="36"/>
    </location>
</feature>
<dbReference type="OrthoDB" id="10062838at2759"/>
<dbReference type="EMBL" id="AHZU02000792">
    <property type="protein sequence ID" value="KFG40141.1"/>
    <property type="molecule type" value="Genomic_DNA"/>
</dbReference>
<keyword evidence="2" id="KW-0812">Transmembrane</keyword>
<dbReference type="PANTHER" id="PTHR19346">
    <property type="entry name" value="SUGAR PHOSPHATE TRANSPORTER DOMAIN-CONTAINING PROTEIN"/>
    <property type="match status" value="1"/>
</dbReference>
<accession>A0A086K6X3</accession>
<dbReference type="Proteomes" id="UP000028837">
    <property type="component" value="Unassembled WGS sequence"/>
</dbReference>
<proteinExistence type="predicted"/>
<protein>
    <submittedName>
        <fullName evidence="3">Multidrug resistance efflux transporter</fullName>
    </submittedName>
</protein>
<dbReference type="VEuPathDB" id="ToxoDB:TGDOM2_286500"/>
<sequence>MAQLAAVDSCAIAENGASTTQENRLPPEPPLEPPQLSPTTSHSNERDGEEFGFRREQSALFPPLTNTPLTLHSYRDSSVSSLMFGLLCCLLNIALYLVSGEISRLLQQEKELQRHQSLHYVCPPQVDDEHGLLMEPPGPSDPLNRDKNRAAPCTIRSADSDVKTRVVVLNIPYFMSWCSQSLQFCFLFFAIAAIKRRRRRPQGNRINPLPSFRHIHGLSRCSSGAQEGGGPSDCGPSSPRGSTHVVQLTEELCKMDIRQRGEYFPLDRSEGRISAAPCSDDPGRRTAMQPQIVCEASDKSEGVGTDEVSCSALKGVYPPLETDADYDAGVIPTQQQPGQHPFPRKSKNTTSGVLSNPLGCGSAEKDLHQPLISSEATTAGTGPTCMQRVAGKDVSNFIDNGIETGDGKDSAEKVRWATNVEEVLLYSALQEHRETHMANGCNSERHCAVSRRHSDSDAYTERNLSQTEDLQEQEATLPEESKWSRVRTLPVSWMGVVGSGLAHFNAETVEALWMHHIQPRFSRYIGAPLQQYICTPYVRDTYRIVKDFVEADLQYSSFKELIWACMWIGALYLLHSWTWTLAVGTDGMSVGTVTAIYNMNPVFVFLFTVLLYKEGTEDCVQIAALVLATVGVAAIAYNNEGEPTSTSGVLLSVACAATYGLFEVVYKNYILNGKSNLPLAFIFLIVGIIGMLSLCVFWIPLACLHIFSLEVFPGSTPPPFLIFLLIVVCVCSCLHTLLLQVSLLLLPSPILVALCSLLSLPAAAAADWLNGGGGGVGGIGTFFIASAFFITSVNEWRIQRQEKARTYRRLISLAELHPREYAELRKLVELPDLPQPRYRHRPPLFGRASEAEPPEESEPSLESIAAHLVAQKKDEDVGAELKEVLCVFAAPADDEFFIAENATTVL</sequence>
<feature type="transmembrane region" description="Helical" evidence="2">
    <location>
        <begin position="649"/>
        <end position="666"/>
    </location>
</feature>
<dbReference type="PANTHER" id="PTHR19346:SF4">
    <property type="entry name" value="SUGAR PHOSPHATE TRANSPORTER DOMAIN-CONTAINING PROTEIN"/>
    <property type="match status" value="1"/>
</dbReference>
<evidence type="ECO:0000313" key="4">
    <source>
        <dbReference type="Proteomes" id="UP000028837"/>
    </source>
</evidence>
<feature type="region of interest" description="Disordered" evidence="1">
    <location>
        <begin position="452"/>
        <end position="481"/>
    </location>
</feature>
<organism evidence="3 4">
    <name type="scientific">Toxoplasma gondii GAB2-2007-GAL-DOM2</name>
    <dbReference type="NCBI Taxonomy" id="1130820"/>
    <lineage>
        <taxon>Eukaryota</taxon>
        <taxon>Sar</taxon>
        <taxon>Alveolata</taxon>
        <taxon>Apicomplexa</taxon>
        <taxon>Conoidasida</taxon>
        <taxon>Coccidia</taxon>
        <taxon>Eucoccidiorida</taxon>
        <taxon>Eimeriorina</taxon>
        <taxon>Sarcocystidae</taxon>
        <taxon>Toxoplasma</taxon>
    </lineage>
</organism>
<feature type="transmembrane region" description="Helical" evidence="2">
    <location>
        <begin position="174"/>
        <end position="194"/>
    </location>
</feature>
<feature type="transmembrane region" description="Helical" evidence="2">
    <location>
        <begin position="719"/>
        <end position="738"/>
    </location>
</feature>
<dbReference type="InterPro" id="IPR026505">
    <property type="entry name" value="Solute_c_fam_35_mem_F3/F4"/>
</dbReference>
<dbReference type="AlphaFoldDB" id="A0A086K6X3"/>
<dbReference type="SUPFAM" id="SSF103481">
    <property type="entry name" value="Multidrug resistance efflux transporter EmrE"/>
    <property type="match status" value="1"/>
</dbReference>
<feature type="region of interest" description="Disordered" evidence="1">
    <location>
        <begin position="841"/>
        <end position="861"/>
    </location>
</feature>
<feature type="compositionally biased region" description="Low complexity" evidence="1">
    <location>
        <begin position="233"/>
        <end position="242"/>
    </location>
</feature>
<feature type="transmembrane region" description="Helical" evidence="2">
    <location>
        <begin position="79"/>
        <end position="98"/>
    </location>
</feature>
<feature type="compositionally biased region" description="Basic and acidic residues" evidence="1">
    <location>
        <begin position="43"/>
        <end position="57"/>
    </location>
</feature>
<feature type="transmembrane region" description="Helical" evidence="2">
    <location>
        <begin position="678"/>
        <end position="699"/>
    </location>
</feature>
<reference evidence="3 4" key="1">
    <citation type="submission" date="2014-02" db="EMBL/GenBank/DDBJ databases">
        <authorList>
            <person name="Sibley D."/>
            <person name="Venepally P."/>
            <person name="Karamycheva S."/>
            <person name="Hadjithomas M."/>
            <person name="Khan A."/>
            <person name="Brunk B."/>
            <person name="Roos D."/>
            <person name="Caler E."/>
            <person name="Lorenzi H."/>
        </authorList>
    </citation>
    <scope>NUCLEOTIDE SEQUENCE [LARGE SCALE GENOMIC DNA]</scope>
    <source>
        <strain evidence="3 4">GAB2-2007-GAL-DOM2</strain>
    </source>
</reference>
<feature type="transmembrane region" description="Helical" evidence="2">
    <location>
        <begin position="750"/>
        <end position="769"/>
    </location>
</feature>